<evidence type="ECO:0000313" key="3">
    <source>
        <dbReference type="Proteomes" id="UP000557717"/>
    </source>
</evidence>
<sequence>MNADFPVVLDACVLANQRVSDLLLRLAETPRLYLPHWSERILEETGRTLLEKLGWPEELVTYRREQLVAHFPEALVEGYEPIESCVTNDPKDRHVLAAAIRARCEVVVTFNLKDFPESALEPWGVQALHPSKFLANLYSLNGGLVGQRLLEIRANLGRPVPSII</sequence>
<protein>
    <submittedName>
        <fullName evidence="2">Putative nucleic acid-binding protein</fullName>
    </submittedName>
</protein>
<keyword evidence="3" id="KW-1185">Reference proteome</keyword>
<dbReference type="Proteomes" id="UP000557717">
    <property type="component" value="Unassembled WGS sequence"/>
</dbReference>
<dbReference type="EMBL" id="JACHFD010000034">
    <property type="protein sequence ID" value="MBB5353758.1"/>
    <property type="molecule type" value="Genomic_DNA"/>
</dbReference>
<dbReference type="Pfam" id="PF13470">
    <property type="entry name" value="PIN_3"/>
    <property type="match status" value="1"/>
</dbReference>
<dbReference type="InterPro" id="IPR002716">
    <property type="entry name" value="PIN_dom"/>
</dbReference>
<name>A0A840VGN8_9BACT</name>
<gene>
    <name evidence="2" type="ORF">HNR46_004020</name>
</gene>
<dbReference type="AlphaFoldDB" id="A0A840VGN8"/>
<organism evidence="2 3">
    <name type="scientific">Haloferula luteola</name>
    <dbReference type="NCBI Taxonomy" id="595692"/>
    <lineage>
        <taxon>Bacteria</taxon>
        <taxon>Pseudomonadati</taxon>
        <taxon>Verrucomicrobiota</taxon>
        <taxon>Verrucomicrobiia</taxon>
        <taxon>Verrucomicrobiales</taxon>
        <taxon>Verrucomicrobiaceae</taxon>
        <taxon>Haloferula</taxon>
    </lineage>
</organism>
<comment type="caution">
    <text evidence="2">The sequence shown here is derived from an EMBL/GenBank/DDBJ whole genome shotgun (WGS) entry which is preliminary data.</text>
</comment>
<reference evidence="2 3" key="1">
    <citation type="submission" date="2020-08" db="EMBL/GenBank/DDBJ databases">
        <title>Genomic Encyclopedia of Type Strains, Phase IV (KMG-IV): sequencing the most valuable type-strain genomes for metagenomic binning, comparative biology and taxonomic classification.</title>
        <authorList>
            <person name="Goeker M."/>
        </authorList>
    </citation>
    <scope>NUCLEOTIDE SEQUENCE [LARGE SCALE GENOMIC DNA]</scope>
    <source>
        <strain evidence="2 3">YC6886</strain>
    </source>
</reference>
<dbReference type="SUPFAM" id="SSF88723">
    <property type="entry name" value="PIN domain-like"/>
    <property type="match status" value="1"/>
</dbReference>
<dbReference type="RefSeq" id="WP_184022102.1">
    <property type="nucleotide sequence ID" value="NZ_JACHFD010000034.1"/>
</dbReference>
<dbReference type="InterPro" id="IPR029060">
    <property type="entry name" value="PIN-like_dom_sf"/>
</dbReference>
<evidence type="ECO:0000259" key="1">
    <source>
        <dbReference type="Pfam" id="PF13470"/>
    </source>
</evidence>
<feature type="domain" description="PIN" evidence="1">
    <location>
        <begin position="7"/>
        <end position="112"/>
    </location>
</feature>
<proteinExistence type="predicted"/>
<accession>A0A840VGN8</accession>
<evidence type="ECO:0000313" key="2">
    <source>
        <dbReference type="EMBL" id="MBB5353758.1"/>
    </source>
</evidence>